<accession>A0A8S9YNA4</accession>
<organism evidence="1 2">
    <name type="scientific">Paragonimus skrjabini miyazakii</name>
    <dbReference type="NCBI Taxonomy" id="59628"/>
    <lineage>
        <taxon>Eukaryota</taxon>
        <taxon>Metazoa</taxon>
        <taxon>Spiralia</taxon>
        <taxon>Lophotrochozoa</taxon>
        <taxon>Platyhelminthes</taxon>
        <taxon>Trematoda</taxon>
        <taxon>Digenea</taxon>
        <taxon>Plagiorchiida</taxon>
        <taxon>Troglotremata</taxon>
        <taxon>Troglotrematidae</taxon>
        <taxon>Paragonimus</taxon>
    </lineage>
</organism>
<gene>
    <name evidence="1" type="ORF">EG68_12405</name>
</gene>
<keyword evidence="2" id="KW-1185">Reference proteome</keyword>
<sequence>MTRIFTSSILGLSFDSSLFLTGLSITETIFFPKSPVAHPRIVLYAVGFSLT</sequence>
<evidence type="ECO:0000313" key="1">
    <source>
        <dbReference type="EMBL" id="KAF7234074.1"/>
    </source>
</evidence>
<protein>
    <submittedName>
        <fullName evidence="1">Uncharacterized protein</fullName>
    </submittedName>
</protein>
<comment type="caution">
    <text evidence="1">The sequence shown here is derived from an EMBL/GenBank/DDBJ whole genome shotgun (WGS) entry which is preliminary data.</text>
</comment>
<proteinExistence type="predicted"/>
<reference evidence="1" key="1">
    <citation type="submission" date="2019-07" db="EMBL/GenBank/DDBJ databases">
        <title>Annotation for the trematode Paragonimus miyazaki's.</title>
        <authorList>
            <person name="Choi Y.-J."/>
        </authorList>
    </citation>
    <scope>NUCLEOTIDE SEQUENCE</scope>
    <source>
        <strain evidence="1">Japan</strain>
    </source>
</reference>
<dbReference type="EMBL" id="JTDE01013646">
    <property type="protein sequence ID" value="KAF7234074.1"/>
    <property type="molecule type" value="Genomic_DNA"/>
</dbReference>
<name>A0A8S9YNA4_9TREM</name>
<evidence type="ECO:0000313" key="2">
    <source>
        <dbReference type="Proteomes" id="UP000822476"/>
    </source>
</evidence>
<dbReference type="AlphaFoldDB" id="A0A8S9YNA4"/>
<dbReference type="Proteomes" id="UP000822476">
    <property type="component" value="Unassembled WGS sequence"/>
</dbReference>